<evidence type="ECO:0000256" key="2">
    <source>
        <dbReference type="ARBA" id="ARBA00022989"/>
    </source>
</evidence>
<name>A0A1C2G4M4_9GAMM</name>
<evidence type="ECO:0000313" key="4">
    <source>
        <dbReference type="EMBL" id="RCN56658.1"/>
    </source>
</evidence>
<dbReference type="InterPro" id="IPR011701">
    <property type="entry name" value="MFS"/>
</dbReference>
<dbReference type="AlphaFoldDB" id="A0A1C2G4M4"/>
<dbReference type="STRING" id="163359.A9R16_07180"/>
<dbReference type="OrthoDB" id="9803985at2"/>
<evidence type="ECO:0000313" key="5">
    <source>
        <dbReference type="Proteomes" id="UP000253250"/>
    </source>
</evidence>
<sequence>MGDGANPVGATGRRWLTRNVAAIALLSLFSDMGHEMVTSVMPFFVMALGGGPGAVGLIEGVSDLFASLAKIWLPHYSERTRRRKPLLIAGYLLTALKGVMAFATSWVQVLAVRVIAWVGRGARGPVRDAMLADSVPAAYLGRAFGLHRAADTLGAVLGPLIALGLLAVHWGYRGILLVSLIPGGLTVLIVLFMVREPARRPGHGIGFRQSLIALPRDFRRFVAAAGVFGLGNFGPMLLIFYARQSLIARQGVHQADSWAIGLYILFNIAYAACSYPAGLLSERIGKRPLLVLGYLLFALMCVGFLASVRHVAALAPLFVLGGVYIAIVDTIEGALAAELLPDHVRATGFGLLGTVSGIGDLMSSLVVGLLWAHVSLASGFIYAAVLATLGAGLLARRPRSRP</sequence>
<keyword evidence="3" id="KW-0472">Membrane</keyword>
<protein>
    <submittedName>
        <fullName evidence="4">MFS transporter</fullName>
    </submittedName>
</protein>
<dbReference type="InterPro" id="IPR020846">
    <property type="entry name" value="MFS_dom"/>
</dbReference>
<proteinExistence type="predicted"/>
<reference evidence="4 5" key="1">
    <citation type="submission" date="2018-02" db="EMBL/GenBank/DDBJ databases">
        <title>Insights into the biology of acidophilic members of the Acidiferrobacteraceae family derived from comparative genomic analyses.</title>
        <authorList>
            <person name="Issotta F."/>
            <person name="Thyssen C."/>
            <person name="Mena C."/>
            <person name="Moya A."/>
            <person name="Bellenberg S."/>
            <person name="Sproer C."/>
            <person name="Covarrubias P.C."/>
            <person name="Sand W."/>
            <person name="Quatrini R."/>
            <person name="Vera M."/>
        </authorList>
    </citation>
    <scope>NUCLEOTIDE SEQUENCE [LARGE SCALE GENOMIC DNA]</scope>
    <source>
        <strain evidence="5">m-1</strain>
    </source>
</reference>
<evidence type="ECO:0000256" key="3">
    <source>
        <dbReference type="ARBA" id="ARBA00023136"/>
    </source>
</evidence>
<dbReference type="InterPro" id="IPR036259">
    <property type="entry name" value="MFS_trans_sf"/>
</dbReference>
<organism evidence="4 5">
    <name type="scientific">Acidiferrobacter thiooxydans</name>
    <dbReference type="NCBI Taxonomy" id="163359"/>
    <lineage>
        <taxon>Bacteria</taxon>
        <taxon>Pseudomonadati</taxon>
        <taxon>Pseudomonadota</taxon>
        <taxon>Gammaproteobacteria</taxon>
        <taxon>Acidiferrobacterales</taxon>
        <taxon>Acidiferrobacteraceae</taxon>
        <taxon>Acidiferrobacter</taxon>
    </lineage>
</organism>
<dbReference type="RefSeq" id="WP_065968850.1">
    <property type="nucleotide sequence ID" value="NZ_CP080624.1"/>
</dbReference>
<dbReference type="CDD" id="cd17370">
    <property type="entry name" value="MFS_MJ1317_like"/>
    <property type="match status" value="1"/>
</dbReference>
<dbReference type="EMBL" id="PSYR01000002">
    <property type="protein sequence ID" value="RCN56658.1"/>
    <property type="molecule type" value="Genomic_DNA"/>
</dbReference>
<dbReference type="PANTHER" id="PTHR23518">
    <property type="entry name" value="C-METHYLTRANSFERASE"/>
    <property type="match status" value="1"/>
</dbReference>
<dbReference type="Gene3D" id="1.20.1250.20">
    <property type="entry name" value="MFS general substrate transporter like domains"/>
    <property type="match status" value="2"/>
</dbReference>
<keyword evidence="5" id="KW-1185">Reference proteome</keyword>
<dbReference type="Proteomes" id="UP000253250">
    <property type="component" value="Unassembled WGS sequence"/>
</dbReference>
<comment type="caution">
    <text evidence="4">The sequence shown here is derived from an EMBL/GenBank/DDBJ whole genome shotgun (WGS) entry which is preliminary data.</text>
</comment>
<dbReference type="GO" id="GO:0022857">
    <property type="term" value="F:transmembrane transporter activity"/>
    <property type="evidence" value="ECO:0007669"/>
    <property type="project" value="InterPro"/>
</dbReference>
<accession>A0A1C2G4M4</accession>
<evidence type="ECO:0000256" key="1">
    <source>
        <dbReference type="ARBA" id="ARBA00022692"/>
    </source>
</evidence>
<dbReference type="PANTHER" id="PTHR23518:SF2">
    <property type="entry name" value="MAJOR FACILITATOR SUPERFAMILY TRANSPORTER"/>
    <property type="match status" value="1"/>
</dbReference>
<gene>
    <name evidence="4" type="ORF">C4900_12850</name>
</gene>
<dbReference type="PROSITE" id="PS50850">
    <property type="entry name" value="MFS"/>
    <property type="match status" value="1"/>
</dbReference>
<dbReference type="SUPFAM" id="SSF103473">
    <property type="entry name" value="MFS general substrate transporter"/>
    <property type="match status" value="1"/>
</dbReference>
<keyword evidence="1" id="KW-0812">Transmembrane</keyword>
<dbReference type="Pfam" id="PF07690">
    <property type="entry name" value="MFS_1"/>
    <property type="match status" value="1"/>
</dbReference>
<keyword evidence="2" id="KW-1133">Transmembrane helix</keyword>